<dbReference type="InterPro" id="IPR029032">
    <property type="entry name" value="AhpD-like"/>
</dbReference>
<accession>A0A3B1DD91</accession>
<dbReference type="PANTHER" id="PTHR35446">
    <property type="entry name" value="SI:CH211-175M2.5"/>
    <property type="match status" value="1"/>
</dbReference>
<evidence type="ECO:0000259" key="1">
    <source>
        <dbReference type="Pfam" id="PF02627"/>
    </source>
</evidence>
<organism evidence="2">
    <name type="scientific">hydrothermal vent metagenome</name>
    <dbReference type="NCBI Taxonomy" id="652676"/>
    <lineage>
        <taxon>unclassified sequences</taxon>
        <taxon>metagenomes</taxon>
        <taxon>ecological metagenomes</taxon>
    </lineage>
</organism>
<dbReference type="NCBIfam" id="TIGR00778">
    <property type="entry name" value="ahpD_dom"/>
    <property type="match status" value="1"/>
</dbReference>
<dbReference type="InterPro" id="IPR004675">
    <property type="entry name" value="AhpD_core"/>
</dbReference>
<evidence type="ECO:0000313" key="2">
    <source>
        <dbReference type="EMBL" id="VAX40299.1"/>
    </source>
</evidence>
<gene>
    <name evidence="2" type="ORF">MNBD_PLANCTO03-555</name>
</gene>
<dbReference type="Pfam" id="PF02627">
    <property type="entry name" value="CMD"/>
    <property type="match status" value="1"/>
</dbReference>
<dbReference type="PANTHER" id="PTHR35446:SF3">
    <property type="entry name" value="CMD DOMAIN-CONTAINING PROTEIN"/>
    <property type="match status" value="1"/>
</dbReference>
<dbReference type="Gene3D" id="1.20.1290.10">
    <property type="entry name" value="AhpD-like"/>
    <property type="match status" value="1"/>
</dbReference>
<protein>
    <recommendedName>
        <fullName evidence="1">Carboxymuconolactone decarboxylase-like domain-containing protein</fullName>
    </recommendedName>
</protein>
<dbReference type="EMBL" id="UOGK01000370">
    <property type="protein sequence ID" value="VAX40299.1"/>
    <property type="molecule type" value="Genomic_DNA"/>
</dbReference>
<name>A0A3B1DD91_9ZZZZ</name>
<dbReference type="AlphaFoldDB" id="A0A3B1DD91"/>
<dbReference type="InterPro" id="IPR003779">
    <property type="entry name" value="CMD-like"/>
</dbReference>
<dbReference type="GO" id="GO:0051920">
    <property type="term" value="F:peroxiredoxin activity"/>
    <property type="evidence" value="ECO:0007669"/>
    <property type="project" value="InterPro"/>
</dbReference>
<feature type="domain" description="Carboxymuconolactone decarboxylase-like" evidence="1">
    <location>
        <begin position="39"/>
        <end position="99"/>
    </location>
</feature>
<sequence length="177" mass="19078">MARLPVIDPSTAEGRVKEIFQGPLKGKEINIFKGMANSPAVLELYLGMAGALGKTDLTAAEREVIQLAIGEANNCDYCTAAHTMMGKGMGLTEEQCLAARCGSMPEDPKLDALVKFSMAIHEKRGHISDEDVETFCAAGYTHQHVAEVVATYALALFTNYFNHVNDTDIDFPAVPAV</sequence>
<dbReference type="SUPFAM" id="SSF69118">
    <property type="entry name" value="AhpD-like"/>
    <property type="match status" value="1"/>
</dbReference>
<proteinExistence type="predicted"/>
<reference evidence="2" key="1">
    <citation type="submission" date="2018-06" db="EMBL/GenBank/DDBJ databases">
        <authorList>
            <person name="Zhirakovskaya E."/>
        </authorList>
    </citation>
    <scope>NUCLEOTIDE SEQUENCE</scope>
</reference>